<feature type="repeat" description="ANK" evidence="1">
    <location>
        <begin position="540"/>
        <end position="572"/>
    </location>
</feature>
<protein>
    <submittedName>
        <fullName evidence="3">Ankyrin repeat domain-containing protein</fullName>
    </submittedName>
</protein>
<dbReference type="PANTHER" id="PTHR24120">
    <property type="entry name" value="GH07239P"/>
    <property type="match status" value="1"/>
</dbReference>
<dbReference type="PROSITE" id="PS50088">
    <property type="entry name" value="ANK_REPEAT"/>
    <property type="match status" value="6"/>
</dbReference>
<sequence length="808" mass="87127">MLKVTPRFLRPGTAASGPAEPYHNEKAVSYQSEQDGTSMADFEASPKGKRVAGQYRAGLDKLKDFLRVNGTADKRDGAIHALGVFGERIEAGRTGMYSTQISRMYGEGKVAFDGLCADVQNPALPMDVRVSAVEGLAKGLLECAEGAASNLSIASQALHLSQNGLLNNARQTWEALLDQAVREFAQQQHRGMENYTLYEIHLANGYRNYLADEYGVAERADSFIPPQVGQHLAACGAFVKQRVTAGAMVRRMAEACLGEVHEHLKHYCKRALTEDEAWRFYRDYDRSLEAALEMRYGEIPSDVLVNPHQGRGTTDAPYSVIETPTLLARTIARNLRQCELLARFKFLRMAPTPEGHSIKDVGGDDFYVKLRNQPGAQGYRPLMIADLPKSVWPHGPIAVRKAALMNTSDPGQLKSLQPEAVWTLIRQHKDPVGWLEDLSHPAVRRYREAEPEHDAFLIAHALLTIRKQSPRGQRMALLQALQQGEGALAEQLCAVVDPGARADAAGNTALHYAGEHGFDRVLAELLPKSKSRSLDARNARDETPLQVAARYGKSSAVHALVMAGACVGATNAENETALFLAARIGDGASVGVLSRYANNLDDQAKSGKTALMAASENGHEGVVTMLLGLGAKLNKGDNNAMTPLIAACRGGHLGCVRALIKAGAKRDLYMSTDRSTALIQATRGRHVECAQALVNAGANVNAFTRDGTTALMAAIDAGHMELVRLLIPKAKLNQFDSHGATALMRAVARGNAEGVSTLLQAGAKVDLSKAMLLALKHGHVAVADVLDAWPKQRAGEDVPRVAVGLGVV</sequence>
<dbReference type="Pfam" id="PF12796">
    <property type="entry name" value="Ank_2"/>
    <property type="match status" value="2"/>
</dbReference>
<dbReference type="EMBL" id="JAIVEX010000004">
    <property type="protein sequence ID" value="MDB0521543.1"/>
    <property type="molecule type" value="Genomic_DNA"/>
</dbReference>
<evidence type="ECO:0000313" key="4">
    <source>
        <dbReference type="Proteomes" id="UP001143674"/>
    </source>
</evidence>
<dbReference type="Proteomes" id="UP001143674">
    <property type="component" value="Unassembled WGS sequence"/>
</dbReference>
<accession>A0AAE3NFP2</accession>
<feature type="repeat" description="ANK" evidence="1">
    <location>
        <begin position="639"/>
        <end position="671"/>
    </location>
</feature>
<evidence type="ECO:0000313" key="3">
    <source>
        <dbReference type="EMBL" id="MDB0521543.1"/>
    </source>
</evidence>
<dbReference type="InterPro" id="IPR002110">
    <property type="entry name" value="Ankyrin_rpt"/>
</dbReference>
<organism evidence="3 4">
    <name type="scientific">Ralstonia solanacearum</name>
    <name type="common">Pseudomonas solanacearum</name>
    <dbReference type="NCBI Taxonomy" id="305"/>
    <lineage>
        <taxon>Bacteria</taxon>
        <taxon>Pseudomonadati</taxon>
        <taxon>Pseudomonadota</taxon>
        <taxon>Betaproteobacteria</taxon>
        <taxon>Burkholderiales</taxon>
        <taxon>Burkholderiaceae</taxon>
        <taxon>Ralstonia</taxon>
        <taxon>Ralstonia solanacearum species complex</taxon>
    </lineage>
</organism>
<dbReference type="RefSeq" id="WP_184852096.1">
    <property type="nucleotide sequence ID" value="NZ_JABZEH010000002.1"/>
</dbReference>
<reference evidence="3" key="1">
    <citation type="submission" date="2021-09" db="EMBL/GenBank/DDBJ databases">
        <title>Genomic analysis of Ralstonia spp.</title>
        <authorList>
            <person name="Aburjaile F."/>
            <person name="Ariute J.C."/>
            <person name="Pais A.K.L."/>
            <person name="Albuquerque G.M.R."/>
            <person name="Silva A.M.F."/>
            <person name="Brenig B."/>
            <person name="Azevedo V."/>
            <person name="Matiuzzi M."/>
            <person name="Ramos R."/>
            <person name="Goes-Neto A."/>
            <person name="Soares S."/>
            <person name="Iseppon A.M.B."/>
            <person name="Souza E."/>
            <person name="Gama M."/>
        </authorList>
    </citation>
    <scope>NUCLEOTIDE SEQUENCE</scope>
    <source>
        <strain evidence="3">B4</strain>
    </source>
</reference>
<dbReference type="PANTHER" id="PTHR24120:SF4">
    <property type="entry name" value="GH07239P"/>
    <property type="match status" value="1"/>
</dbReference>
<dbReference type="Pfam" id="PF00023">
    <property type="entry name" value="Ank"/>
    <property type="match status" value="1"/>
</dbReference>
<dbReference type="Gene3D" id="1.25.40.20">
    <property type="entry name" value="Ankyrin repeat-containing domain"/>
    <property type="match status" value="4"/>
</dbReference>
<dbReference type="AlphaFoldDB" id="A0AAE3NFP2"/>
<comment type="caution">
    <text evidence="3">The sequence shown here is derived from an EMBL/GenBank/DDBJ whole genome shotgun (WGS) entry which is preliminary data.</text>
</comment>
<dbReference type="SMART" id="SM00248">
    <property type="entry name" value="ANK"/>
    <property type="match status" value="8"/>
</dbReference>
<feature type="region of interest" description="Disordered" evidence="2">
    <location>
        <begin position="1"/>
        <end position="45"/>
    </location>
</feature>
<dbReference type="SUPFAM" id="SSF48403">
    <property type="entry name" value="Ankyrin repeat"/>
    <property type="match status" value="1"/>
</dbReference>
<evidence type="ECO:0000256" key="1">
    <source>
        <dbReference type="PROSITE-ProRule" id="PRU00023"/>
    </source>
</evidence>
<feature type="repeat" description="ANK" evidence="1">
    <location>
        <begin position="673"/>
        <end position="705"/>
    </location>
</feature>
<feature type="repeat" description="ANK" evidence="1">
    <location>
        <begin position="706"/>
        <end position="727"/>
    </location>
</feature>
<proteinExistence type="predicted"/>
<dbReference type="InterPro" id="IPR036770">
    <property type="entry name" value="Ankyrin_rpt-contain_sf"/>
</dbReference>
<name>A0AAE3NFP2_RALSL</name>
<dbReference type="PROSITE" id="PS50297">
    <property type="entry name" value="ANK_REP_REGION"/>
    <property type="match status" value="3"/>
</dbReference>
<feature type="repeat" description="ANK" evidence="1">
    <location>
        <begin position="606"/>
        <end position="638"/>
    </location>
</feature>
<gene>
    <name evidence="3" type="ORF">LBW55_07940</name>
</gene>
<feature type="repeat" description="ANK" evidence="1">
    <location>
        <begin position="738"/>
        <end position="770"/>
    </location>
</feature>
<evidence type="ECO:0000256" key="2">
    <source>
        <dbReference type="SAM" id="MobiDB-lite"/>
    </source>
</evidence>
<keyword evidence="1" id="KW-0040">ANK repeat</keyword>